<evidence type="ECO:0000313" key="1">
    <source>
        <dbReference type="EMBL" id="MDI3386528.1"/>
    </source>
</evidence>
<dbReference type="Proteomes" id="UP001224661">
    <property type="component" value="Unassembled WGS sequence"/>
</dbReference>
<comment type="caution">
    <text evidence="1">The sequence shown here is derived from an EMBL/GenBank/DDBJ whole genome shotgun (WGS) entry which is preliminary data.</text>
</comment>
<accession>A0ABT6RS13</accession>
<dbReference type="EMBL" id="JASCIR010000006">
    <property type="protein sequence ID" value="MDI3386528.1"/>
    <property type="molecule type" value="Genomic_DNA"/>
</dbReference>
<evidence type="ECO:0000313" key="2">
    <source>
        <dbReference type="Proteomes" id="UP001224661"/>
    </source>
</evidence>
<protein>
    <submittedName>
        <fullName evidence="1">Uncharacterized protein</fullName>
    </submittedName>
</protein>
<sequence length="152" mass="16881">MTSPYQAFETHPRIEYRHFLLTDDSGYVEPPRGWAEDPRIAIPGRVGLILCSAGNDFFPLVRAELRDSAPTASAEAWDVVEETGLACEDTALGVREWDGGPSGSPLTLPAAGRYRVRIHCRGRGEAHARIGKKLFYEGVEEWLLQIWPDSDA</sequence>
<dbReference type="RefSeq" id="WP_282512504.1">
    <property type="nucleotide sequence ID" value="NZ_JASCIR010000006.1"/>
</dbReference>
<keyword evidence="2" id="KW-1185">Reference proteome</keyword>
<gene>
    <name evidence="1" type="ORF">QIS99_09925</name>
</gene>
<name>A0ABT6RS13_9ACTN</name>
<proteinExistence type="predicted"/>
<reference evidence="1 2" key="1">
    <citation type="submission" date="2023-05" db="EMBL/GenBank/DDBJ databases">
        <title>Draft genome sequence of Streptomyces sp. B-S-A8 isolated from a cave soil in Thailand.</title>
        <authorList>
            <person name="Chamroensaksri N."/>
            <person name="Muangham S."/>
        </authorList>
    </citation>
    <scope>NUCLEOTIDE SEQUENCE [LARGE SCALE GENOMIC DNA]</scope>
    <source>
        <strain evidence="1 2">B-S-A8</strain>
    </source>
</reference>
<organism evidence="1 2">
    <name type="scientific">Streptomyces solicavernae</name>
    <dbReference type="NCBI Taxonomy" id="3043614"/>
    <lineage>
        <taxon>Bacteria</taxon>
        <taxon>Bacillati</taxon>
        <taxon>Actinomycetota</taxon>
        <taxon>Actinomycetes</taxon>
        <taxon>Kitasatosporales</taxon>
        <taxon>Streptomycetaceae</taxon>
        <taxon>Streptomyces</taxon>
    </lineage>
</organism>